<dbReference type="EMBL" id="CP032514">
    <property type="protein sequence ID" value="AYD90358.1"/>
    <property type="molecule type" value="Genomic_DNA"/>
</dbReference>
<evidence type="ECO:0000259" key="1">
    <source>
        <dbReference type="Pfam" id="PF00561"/>
    </source>
</evidence>
<dbReference type="SUPFAM" id="SSF53474">
    <property type="entry name" value="alpha/beta-Hydrolases"/>
    <property type="match status" value="1"/>
</dbReference>
<dbReference type="InterPro" id="IPR050266">
    <property type="entry name" value="AB_hydrolase_sf"/>
</dbReference>
<organism evidence="2 3">
    <name type="scientific">Actinomyces lilanjuaniae</name>
    <dbReference type="NCBI Taxonomy" id="2321394"/>
    <lineage>
        <taxon>Bacteria</taxon>
        <taxon>Bacillati</taxon>
        <taxon>Actinomycetota</taxon>
        <taxon>Actinomycetes</taxon>
        <taxon>Actinomycetales</taxon>
        <taxon>Actinomycetaceae</taxon>
        <taxon>Actinomyces</taxon>
    </lineage>
</organism>
<evidence type="ECO:0000313" key="3">
    <source>
        <dbReference type="Proteomes" id="UP000273001"/>
    </source>
</evidence>
<feature type="domain" description="AB hydrolase-1" evidence="1">
    <location>
        <begin position="39"/>
        <end position="270"/>
    </location>
</feature>
<accession>A0ABN5PPM7</accession>
<protein>
    <submittedName>
        <fullName evidence="2">Alpha/beta fold hydrolase</fullName>
    </submittedName>
</protein>
<dbReference type="Gene3D" id="3.40.50.1820">
    <property type="entry name" value="alpha/beta hydrolase"/>
    <property type="match status" value="1"/>
</dbReference>
<keyword evidence="2" id="KW-0378">Hydrolase</keyword>
<sequence length="282" mass="30204">MSTLRLFDGPYADAPVEHVITPAGTSFAYRAVGSGHATPLLLLVHLAATLDGWDPLVVDQCAQDRPVIAVDYPGMGGSSGAAPTTVAGMAESVITFLDAAGLEQVDILGLSLGGFVTQQLLLAHPHRFRRAVLAGTGPAGGRGITRVPTLTFQAMAKAAATRKDPRHYLFFPPAAWDRADEFLERVSRFRHPDRPARVPGLLRQLVAVYRWGRQAPQDLSALTHPALVVNGDQDLMVPSPNTIDLGHRLPAARLEELYPGAGHGAVFQEPGIFSSQVREFLG</sequence>
<dbReference type="PRINTS" id="PR00111">
    <property type="entry name" value="ABHYDROLASE"/>
</dbReference>
<proteinExistence type="predicted"/>
<dbReference type="PANTHER" id="PTHR43798:SF5">
    <property type="entry name" value="MONOACYLGLYCEROL LIPASE ABHD6"/>
    <property type="match status" value="1"/>
</dbReference>
<dbReference type="InterPro" id="IPR000073">
    <property type="entry name" value="AB_hydrolase_1"/>
</dbReference>
<name>A0ABN5PPM7_9ACTO</name>
<dbReference type="RefSeq" id="WP_119836871.1">
    <property type="nucleotide sequence ID" value="NZ_CP032514.1"/>
</dbReference>
<dbReference type="GO" id="GO:0016787">
    <property type="term" value="F:hydrolase activity"/>
    <property type="evidence" value="ECO:0007669"/>
    <property type="project" value="UniProtKB-KW"/>
</dbReference>
<keyword evidence="3" id="KW-1185">Reference proteome</keyword>
<dbReference type="InterPro" id="IPR029058">
    <property type="entry name" value="AB_hydrolase_fold"/>
</dbReference>
<gene>
    <name evidence="2" type="ORF">D5R93_10725</name>
</gene>
<reference evidence="2 3" key="1">
    <citation type="submission" date="2018-09" db="EMBL/GenBank/DDBJ databases">
        <authorList>
            <person name="Li J."/>
        </authorList>
    </citation>
    <scope>NUCLEOTIDE SEQUENCE [LARGE SCALE GENOMIC DNA]</scope>
    <source>
        <strain evidence="2 3">2129</strain>
    </source>
</reference>
<dbReference type="Pfam" id="PF00561">
    <property type="entry name" value="Abhydrolase_1"/>
    <property type="match status" value="1"/>
</dbReference>
<dbReference type="Proteomes" id="UP000273001">
    <property type="component" value="Chromosome"/>
</dbReference>
<evidence type="ECO:0000313" key="2">
    <source>
        <dbReference type="EMBL" id="AYD90358.1"/>
    </source>
</evidence>
<dbReference type="PANTHER" id="PTHR43798">
    <property type="entry name" value="MONOACYLGLYCEROL LIPASE"/>
    <property type="match status" value="1"/>
</dbReference>